<comment type="caution">
    <text evidence="10">The sequence shown here is derived from an EMBL/GenBank/DDBJ whole genome shotgun (WGS) entry which is preliminary data.</text>
</comment>
<keyword evidence="3" id="KW-0813">Transport</keyword>
<evidence type="ECO:0000259" key="9">
    <source>
        <dbReference type="Pfam" id="PF10496"/>
    </source>
</evidence>
<evidence type="ECO:0000256" key="3">
    <source>
        <dbReference type="ARBA" id="ARBA00022448"/>
    </source>
</evidence>
<dbReference type="Gene3D" id="1.20.5.110">
    <property type="match status" value="1"/>
</dbReference>
<keyword evidence="11" id="KW-1185">Reference proteome</keyword>
<evidence type="ECO:0000256" key="1">
    <source>
        <dbReference type="ARBA" id="ARBA00004211"/>
    </source>
</evidence>
<keyword evidence="5" id="KW-0653">Protein transport</keyword>
<dbReference type="GO" id="GO:0005783">
    <property type="term" value="C:endoplasmic reticulum"/>
    <property type="evidence" value="ECO:0007669"/>
    <property type="project" value="TreeGrafter"/>
</dbReference>
<evidence type="ECO:0000256" key="4">
    <source>
        <dbReference type="ARBA" id="ARBA00022692"/>
    </source>
</evidence>
<keyword evidence="8" id="KW-0472">Membrane</keyword>
<evidence type="ECO:0000313" key="11">
    <source>
        <dbReference type="Proteomes" id="UP000799772"/>
    </source>
</evidence>
<keyword evidence="7" id="KW-0175">Coiled coil</keyword>
<feature type="domain" description="SNARE-complex protein Syntaxin-18 N-terminal" evidence="9">
    <location>
        <begin position="29"/>
        <end position="75"/>
    </location>
</feature>
<sequence length="346" mass="39494">MDITPQYYDLCRQVRPGIQLKLYTFNVDTLNEFLKEAYRINTHISELVTYLRRIRPAYLSLSQPARHTRLRQSTDTHLTDVQRAQIDASTSQLLSQINASITQLHTAETARAEGYIQIAAKKRQRGLGVLKSWASGGGVVAKSPEEQEEDGREEALRLYREEVVRYLRRRLERAGEAQRGMVEVRLEREREKEASVLYKIRGAEGSRMGGSGDWSRMGFAGSDGLRVEELQREKEAESELSPEQLQLFEKENSSMLKHYTDQLDQVKNAEKSLIEISDLQTTLAANLTVQADNIDILVEDSFMTHENVGKGNKELKRASERKSTAQMVFWTTCAFCTGLVVWDLIF</sequence>
<name>A0A9P4M647_9PEZI</name>
<dbReference type="EMBL" id="ML978126">
    <property type="protein sequence ID" value="KAF2098848.1"/>
    <property type="molecule type" value="Genomic_DNA"/>
</dbReference>
<evidence type="ECO:0000256" key="5">
    <source>
        <dbReference type="ARBA" id="ARBA00022927"/>
    </source>
</evidence>
<dbReference type="GO" id="GO:0031201">
    <property type="term" value="C:SNARE complex"/>
    <property type="evidence" value="ECO:0007669"/>
    <property type="project" value="TreeGrafter"/>
</dbReference>
<reference evidence="10" key="1">
    <citation type="journal article" date="2020" name="Stud. Mycol.">
        <title>101 Dothideomycetes genomes: a test case for predicting lifestyles and emergence of pathogens.</title>
        <authorList>
            <person name="Haridas S."/>
            <person name="Albert R."/>
            <person name="Binder M."/>
            <person name="Bloem J."/>
            <person name="Labutti K."/>
            <person name="Salamov A."/>
            <person name="Andreopoulos B."/>
            <person name="Baker S."/>
            <person name="Barry K."/>
            <person name="Bills G."/>
            <person name="Bluhm B."/>
            <person name="Cannon C."/>
            <person name="Castanera R."/>
            <person name="Culley D."/>
            <person name="Daum C."/>
            <person name="Ezra D."/>
            <person name="Gonzalez J."/>
            <person name="Henrissat B."/>
            <person name="Kuo A."/>
            <person name="Liang C."/>
            <person name="Lipzen A."/>
            <person name="Lutzoni F."/>
            <person name="Magnuson J."/>
            <person name="Mondo S."/>
            <person name="Nolan M."/>
            <person name="Ohm R."/>
            <person name="Pangilinan J."/>
            <person name="Park H.-J."/>
            <person name="Ramirez L."/>
            <person name="Alfaro M."/>
            <person name="Sun H."/>
            <person name="Tritt A."/>
            <person name="Yoshinaga Y."/>
            <person name="Zwiers L.-H."/>
            <person name="Turgeon B."/>
            <person name="Goodwin S."/>
            <person name="Spatafora J."/>
            <person name="Crous P."/>
            <person name="Grigoriev I."/>
        </authorList>
    </citation>
    <scope>NUCLEOTIDE SEQUENCE</scope>
    <source>
        <strain evidence="10">CBS 133067</strain>
    </source>
</reference>
<dbReference type="PANTHER" id="PTHR15959:SF0">
    <property type="entry name" value="SYNTAXIN-18"/>
    <property type="match status" value="1"/>
</dbReference>
<dbReference type="InterPro" id="IPR019529">
    <property type="entry name" value="Syntaxin-18_N"/>
</dbReference>
<comment type="similarity">
    <text evidence="2">Belongs to the syntaxin family.</text>
</comment>
<dbReference type="SUPFAM" id="SSF58038">
    <property type="entry name" value="SNARE fusion complex"/>
    <property type="match status" value="1"/>
</dbReference>
<dbReference type="PANTHER" id="PTHR15959">
    <property type="entry name" value="SYNTAXIN-18"/>
    <property type="match status" value="1"/>
</dbReference>
<dbReference type="Pfam" id="PF10496">
    <property type="entry name" value="Syntaxin-18_N"/>
    <property type="match status" value="1"/>
</dbReference>
<evidence type="ECO:0000256" key="7">
    <source>
        <dbReference type="ARBA" id="ARBA00023054"/>
    </source>
</evidence>
<accession>A0A9P4M647</accession>
<protein>
    <submittedName>
        <fullName evidence="10">Snare protein</fullName>
    </submittedName>
</protein>
<evidence type="ECO:0000256" key="6">
    <source>
        <dbReference type="ARBA" id="ARBA00022989"/>
    </source>
</evidence>
<organism evidence="10 11">
    <name type="scientific">Rhizodiscina lignyota</name>
    <dbReference type="NCBI Taxonomy" id="1504668"/>
    <lineage>
        <taxon>Eukaryota</taxon>
        <taxon>Fungi</taxon>
        <taxon>Dikarya</taxon>
        <taxon>Ascomycota</taxon>
        <taxon>Pezizomycotina</taxon>
        <taxon>Dothideomycetes</taxon>
        <taxon>Pleosporomycetidae</taxon>
        <taxon>Aulographales</taxon>
        <taxon>Rhizodiscinaceae</taxon>
        <taxon>Rhizodiscina</taxon>
    </lineage>
</organism>
<keyword evidence="6" id="KW-1133">Transmembrane helix</keyword>
<dbReference type="AlphaFoldDB" id="A0A9P4M647"/>
<gene>
    <name evidence="10" type="ORF">NA57DRAFT_76086</name>
</gene>
<dbReference type="GO" id="GO:0015031">
    <property type="term" value="P:protein transport"/>
    <property type="evidence" value="ECO:0007669"/>
    <property type="project" value="UniProtKB-KW"/>
</dbReference>
<comment type="subcellular location">
    <subcellularLocation>
        <location evidence="1">Membrane</location>
        <topology evidence="1">Single-pass type IV membrane protein</topology>
    </subcellularLocation>
</comment>
<evidence type="ECO:0000313" key="10">
    <source>
        <dbReference type="EMBL" id="KAF2098848.1"/>
    </source>
</evidence>
<keyword evidence="4" id="KW-0812">Transmembrane</keyword>
<evidence type="ECO:0000256" key="8">
    <source>
        <dbReference type="ARBA" id="ARBA00023136"/>
    </source>
</evidence>
<evidence type="ECO:0000256" key="2">
    <source>
        <dbReference type="ARBA" id="ARBA00009063"/>
    </source>
</evidence>
<dbReference type="Proteomes" id="UP000799772">
    <property type="component" value="Unassembled WGS sequence"/>
</dbReference>
<dbReference type="GO" id="GO:0006890">
    <property type="term" value="P:retrograde vesicle-mediated transport, Golgi to endoplasmic reticulum"/>
    <property type="evidence" value="ECO:0007669"/>
    <property type="project" value="TreeGrafter"/>
</dbReference>
<dbReference type="OrthoDB" id="342981at2759"/>
<proteinExistence type="inferred from homology"/>